<sequence length="153" mass="17275">MNLLLFIFNEMQTAATLFPILGLFILRSYVLSADAVPSHVDTDEDVCRISRFEIFSEGKGEEMSKFLCALFVHHSDGGCHNCLKWDMQQQEEPNKHWGKQLRLVGRLGFSLASLLKLREIGRNPLTTSPVQTICFNLQPTASAYEDGHLPYAT</sequence>
<name>A0A0K0DIB7_ANGCA</name>
<evidence type="ECO:0000313" key="1">
    <source>
        <dbReference type="Proteomes" id="UP000035642"/>
    </source>
</evidence>
<reference evidence="2" key="2">
    <citation type="submission" date="2017-02" db="UniProtKB">
        <authorList>
            <consortium name="WormBaseParasite"/>
        </authorList>
    </citation>
    <scope>IDENTIFICATION</scope>
</reference>
<accession>A0A0K0DIB7</accession>
<protein>
    <submittedName>
        <fullName evidence="2">Secreted protein</fullName>
    </submittedName>
</protein>
<dbReference type="Proteomes" id="UP000035642">
    <property type="component" value="Unassembled WGS sequence"/>
</dbReference>
<dbReference type="AlphaFoldDB" id="A0A0K0DIB7"/>
<reference evidence="1" key="1">
    <citation type="submission" date="2012-09" db="EMBL/GenBank/DDBJ databases">
        <authorList>
            <person name="Martin A.A."/>
        </authorList>
    </citation>
    <scope>NUCLEOTIDE SEQUENCE</scope>
</reference>
<dbReference type="WBParaSite" id="ACAC_0001102201-mRNA-1">
    <property type="protein sequence ID" value="ACAC_0001102201-mRNA-1"/>
    <property type="gene ID" value="ACAC_0001102201"/>
</dbReference>
<keyword evidence="1" id="KW-1185">Reference proteome</keyword>
<organism evidence="1 2">
    <name type="scientific">Angiostrongylus cantonensis</name>
    <name type="common">Rat lungworm</name>
    <dbReference type="NCBI Taxonomy" id="6313"/>
    <lineage>
        <taxon>Eukaryota</taxon>
        <taxon>Metazoa</taxon>
        <taxon>Ecdysozoa</taxon>
        <taxon>Nematoda</taxon>
        <taxon>Chromadorea</taxon>
        <taxon>Rhabditida</taxon>
        <taxon>Rhabditina</taxon>
        <taxon>Rhabditomorpha</taxon>
        <taxon>Strongyloidea</taxon>
        <taxon>Metastrongylidae</taxon>
        <taxon>Angiostrongylus</taxon>
    </lineage>
</organism>
<proteinExistence type="predicted"/>
<evidence type="ECO:0000313" key="2">
    <source>
        <dbReference type="WBParaSite" id="ACAC_0001102201-mRNA-1"/>
    </source>
</evidence>